<evidence type="ECO:0000256" key="7">
    <source>
        <dbReference type="SAM" id="Phobius"/>
    </source>
</evidence>
<sequence>MKLHIKNFKLSHLWSLLKETYKEWNDDEPFRQSAVVAYYAIFSLPALMIIIVKLAGYFYGEEAVQGKISGQISQAIGPQAAEGVQDMIANSATEGSTTIAIIIGVATLLFGATGVFYQLQQTLNYIWEVRIDPKSGIKKLVVDRATSLGLIIAIGFLLLISLVLTSALSAFSDWIEQYVPDFLMAVFFVAEFALSFGVVTLLFAIIFKVLPDVEIEWRTVWVGALMTAFLFVVGKFALGIYFGKADPASAYGAAGSVILILLWVSYSCLILFFGAEFTQVYARRYGHRITPSSHAIPMPDFYASRQDRRTNNAAQRSAPQNRQQERPEKTNGTAASSPQPVVTGQAPSSGVPLHKNPHSRLS</sequence>
<evidence type="ECO:0000256" key="3">
    <source>
        <dbReference type="ARBA" id="ARBA00022692"/>
    </source>
</evidence>
<keyword evidence="3 7" id="KW-0812">Transmembrane</keyword>
<feature type="transmembrane region" description="Helical" evidence="7">
    <location>
        <begin position="219"/>
        <end position="242"/>
    </location>
</feature>
<feature type="transmembrane region" description="Helical" evidence="7">
    <location>
        <begin position="36"/>
        <end position="59"/>
    </location>
</feature>
<evidence type="ECO:0000256" key="4">
    <source>
        <dbReference type="ARBA" id="ARBA00022989"/>
    </source>
</evidence>
<dbReference type="GO" id="GO:0005886">
    <property type="term" value="C:plasma membrane"/>
    <property type="evidence" value="ECO:0007669"/>
    <property type="project" value="UniProtKB-SubCell"/>
</dbReference>
<accession>A0A1G9K8C4</accession>
<evidence type="ECO:0000256" key="6">
    <source>
        <dbReference type="SAM" id="MobiDB-lite"/>
    </source>
</evidence>
<evidence type="ECO:0000256" key="1">
    <source>
        <dbReference type="ARBA" id="ARBA00004651"/>
    </source>
</evidence>
<protein>
    <submittedName>
        <fullName evidence="8">Membrane protein</fullName>
    </submittedName>
</protein>
<feature type="transmembrane region" description="Helical" evidence="7">
    <location>
        <begin position="182"/>
        <end position="207"/>
    </location>
</feature>
<feature type="transmembrane region" description="Helical" evidence="7">
    <location>
        <begin position="248"/>
        <end position="274"/>
    </location>
</feature>
<feature type="compositionally biased region" description="Polar residues" evidence="6">
    <location>
        <begin position="330"/>
        <end position="348"/>
    </location>
</feature>
<dbReference type="PANTHER" id="PTHR30213">
    <property type="entry name" value="INNER MEMBRANE PROTEIN YHJD"/>
    <property type="match status" value="1"/>
</dbReference>
<evidence type="ECO:0000256" key="2">
    <source>
        <dbReference type="ARBA" id="ARBA00022475"/>
    </source>
</evidence>
<comment type="subcellular location">
    <subcellularLocation>
        <location evidence="1">Cell membrane</location>
        <topology evidence="1">Multi-pass membrane protein</topology>
    </subcellularLocation>
</comment>
<dbReference type="PANTHER" id="PTHR30213:SF1">
    <property type="entry name" value="INNER MEMBRANE PROTEIN YHJD"/>
    <property type="match status" value="1"/>
</dbReference>
<dbReference type="Pfam" id="PF03631">
    <property type="entry name" value="Virul_fac_BrkB"/>
    <property type="match status" value="1"/>
</dbReference>
<feature type="transmembrane region" description="Helical" evidence="7">
    <location>
        <begin position="97"/>
        <end position="117"/>
    </location>
</feature>
<evidence type="ECO:0000313" key="8">
    <source>
        <dbReference type="EMBL" id="SDL45685.1"/>
    </source>
</evidence>
<dbReference type="NCBIfam" id="TIGR00765">
    <property type="entry name" value="yihY_not_rbn"/>
    <property type="match status" value="1"/>
</dbReference>
<feature type="compositionally biased region" description="Polar residues" evidence="6">
    <location>
        <begin position="311"/>
        <end position="322"/>
    </location>
</feature>
<dbReference type="Proteomes" id="UP000198510">
    <property type="component" value="Unassembled WGS sequence"/>
</dbReference>
<organism evidence="8 9">
    <name type="scientific">Catalinimonas alkaloidigena</name>
    <dbReference type="NCBI Taxonomy" id="1075417"/>
    <lineage>
        <taxon>Bacteria</taxon>
        <taxon>Pseudomonadati</taxon>
        <taxon>Bacteroidota</taxon>
        <taxon>Cytophagia</taxon>
        <taxon>Cytophagales</taxon>
        <taxon>Catalimonadaceae</taxon>
        <taxon>Catalinimonas</taxon>
    </lineage>
</organism>
<dbReference type="RefSeq" id="WP_089683728.1">
    <property type="nucleotide sequence ID" value="NZ_FNFO01000006.1"/>
</dbReference>
<dbReference type="EMBL" id="FNFO01000006">
    <property type="protein sequence ID" value="SDL45685.1"/>
    <property type="molecule type" value="Genomic_DNA"/>
</dbReference>
<dbReference type="STRING" id="1075417.SAMN05421823_10676"/>
<evidence type="ECO:0000313" key="9">
    <source>
        <dbReference type="Proteomes" id="UP000198510"/>
    </source>
</evidence>
<evidence type="ECO:0000256" key="5">
    <source>
        <dbReference type="ARBA" id="ARBA00023136"/>
    </source>
</evidence>
<keyword evidence="9" id="KW-1185">Reference proteome</keyword>
<feature type="region of interest" description="Disordered" evidence="6">
    <location>
        <begin position="308"/>
        <end position="362"/>
    </location>
</feature>
<dbReference type="OrthoDB" id="9797028at2"/>
<feature type="transmembrane region" description="Helical" evidence="7">
    <location>
        <begin position="148"/>
        <end position="170"/>
    </location>
</feature>
<keyword evidence="2" id="KW-1003">Cell membrane</keyword>
<dbReference type="AlphaFoldDB" id="A0A1G9K8C4"/>
<keyword evidence="5 7" id="KW-0472">Membrane</keyword>
<name>A0A1G9K8C4_9BACT</name>
<keyword evidence="4 7" id="KW-1133">Transmembrane helix</keyword>
<gene>
    <name evidence="8" type="ORF">SAMN05421823_10676</name>
</gene>
<proteinExistence type="predicted"/>
<reference evidence="8 9" key="1">
    <citation type="submission" date="2016-10" db="EMBL/GenBank/DDBJ databases">
        <authorList>
            <person name="de Groot N.N."/>
        </authorList>
    </citation>
    <scope>NUCLEOTIDE SEQUENCE [LARGE SCALE GENOMIC DNA]</scope>
    <source>
        <strain evidence="8 9">DSM 25186</strain>
    </source>
</reference>
<dbReference type="InterPro" id="IPR017039">
    <property type="entry name" value="Virul_fac_BrkB"/>
</dbReference>